<evidence type="ECO:0000313" key="2">
    <source>
        <dbReference type="EMBL" id="MBN8235200.1"/>
    </source>
</evidence>
<keyword evidence="1" id="KW-0812">Transmembrane</keyword>
<name>A0ABS3DV31_9BACI</name>
<sequence>MFGSDLYISLVLGIILSLIFAEKTGVLPAGLVVPGYLALVFDQPIFIAVVFFISLLTYVIVTFGVSKFTILYGRRKFAAMLSVGIVLKLLFDFLYPVVPFEIMEFRGIGVIVPGLIANTMQKQGLVVTTASTLLLSGLTFLIMTIYYLI</sequence>
<keyword evidence="1" id="KW-0472">Membrane</keyword>
<dbReference type="NCBIfam" id="TIGR04011">
    <property type="entry name" value="poly_gGlu_PgsC"/>
    <property type="match status" value="1"/>
</dbReference>
<dbReference type="RefSeq" id="WP_027954936.1">
    <property type="nucleotide sequence ID" value="NZ_JAEKJY010000002.1"/>
</dbReference>
<keyword evidence="3" id="KW-1185">Reference proteome</keyword>
<dbReference type="Pfam" id="PF14102">
    <property type="entry name" value="Caps_synth_CapC"/>
    <property type="match status" value="1"/>
</dbReference>
<dbReference type="InterPro" id="IPR008338">
    <property type="entry name" value="Capsule_biosynth_CapC"/>
</dbReference>
<comment type="caution">
    <text evidence="2">The sequence shown here is derived from an EMBL/GenBank/DDBJ whole genome shotgun (WGS) entry which is preliminary data.</text>
</comment>
<organism evidence="2 3">
    <name type="scientific">Halobacillus kuroshimensis</name>
    <dbReference type="NCBI Taxonomy" id="302481"/>
    <lineage>
        <taxon>Bacteria</taxon>
        <taxon>Bacillati</taxon>
        <taxon>Bacillota</taxon>
        <taxon>Bacilli</taxon>
        <taxon>Bacillales</taxon>
        <taxon>Bacillaceae</taxon>
        <taxon>Halobacillus</taxon>
    </lineage>
</organism>
<feature type="transmembrane region" description="Helical" evidence="1">
    <location>
        <begin position="77"/>
        <end position="98"/>
    </location>
</feature>
<gene>
    <name evidence="2" type="primary">pgsC</name>
    <name evidence="2" type="ORF">JF544_08050</name>
</gene>
<dbReference type="EMBL" id="JAEKJY010000002">
    <property type="protein sequence ID" value="MBN8235200.1"/>
    <property type="molecule type" value="Genomic_DNA"/>
</dbReference>
<dbReference type="PRINTS" id="PR01759">
    <property type="entry name" value="CAPSULEPROTC"/>
</dbReference>
<feature type="transmembrane region" description="Helical" evidence="1">
    <location>
        <begin position="125"/>
        <end position="148"/>
    </location>
</feature>
<evidence type="ECO:0000313" key="3">
    <source>
        <dbReference type="Proteomes" id="UP000663970"/>
    </source>
</evidence>
<accession>A0ABS3DV31</accession>
<keyword evidence="1" id="KW-1133">Transmembrane helix</keyword>
<protein>
    <submittedName>
        <fullName evidence="2">Poly-gamma-glutamate biosynthesis protein PgsC</fullName>
    </submittedName>
</protein>
<dbReference type="Proteomes" id="UP000663970">
    <property type="component" value="Unassembled WGS sequence"/>
</dbReference>
<reference evidence="2 3" key="1">
    <citation type="submission" date="2020-12" db="EMBL/GenBank/DDBJ databases">
        <title>Oil enriched cultivation method for isolating marine PHA-producing bacteria.</title>
        <authorList>
            <person name="Zheng W."/>
            <person name="Yu S."/>
            <person name="Huang Y."/>
        </authorList>
    </citation>
    <scope>NUCLEOTIDE SEQUENCE [LARGE SCALE GENOMIC DNA]</scope>
    <source>
        <strain evidence="2 3">SY-2-6</strain>
    </source>
</reference>
<proteinExistence type="predicted"/>
<feature type="transmembrane region" description="Helical" evidence="1">
    <location>
        <begin position="45"/>
        <end position="65"/>
    </location>
</feature>
<evidence type="ECO:0000256" key="1">
    <source>
        <dbReference type="SAM" id="Phobius"/>
    </source>
</evidence>